<accession>A0A506Y321</accession>
<comment type="caution">
    <text evidence="1">The sequence shown here is derived from an EMBL/GenBank/DDBJ whole genome shotgun (WGS) entry which is preliminary data.</text>
</comment>
<proteinExistence type="predicted"/>
<dbReference type="OrthoDB" id="3210767at2"/>
<dbReference type="RefSeq" id="WP_141163337.1">
    <property type="nucleotide sequence ID" value="NZ_VHQG01000002.1"/>
</dbReference>
<organism evidence="1 2">
    <name type="scientific">Schumannella soli</name>
    <dbReference type="NCBI Taxonomy" id="2590779"/>
    <lineage>
        <taxon>Bacteria</taxon>
        <taxon>Bacillati</taxon>
        <taxon>Actinomycetota</taxon>
        <taxon>Actinomycetes</taxon>
        <taxon>Micrococcales</taxon>
        <taxon>Microbacteriaceae</taxon>
        <taxon>Schumannella</taxon>
    </lineage>
</organism>
<dbReference type="PANTHER" id="PTHR30283">
    <property type="entry name" value="PEROXIDE STRESS RESPONSE PROTEIN YAAA"/>
    <property type="match status" value="1"/>
</dbReference>
<evidence type="ECO:0000313" key="1">
    <source>
        <dbReference type="EMBL" id="TPW75980.1"/>
    </source>
</evidence>
<protein>
    <submittedName>
        <fullName evidence="1">Peroxide stress protein YaaA</fullName>
    </submittedName>
</protein>
<dbReference type="PANTHER" id="PTHR30283:SF4">
    <property type="entry name" value="PEROXIDE STRESS RESISTANCE PROTEIN YAAA"/>
    <property type="match status" value="1"/>
</dbReference>
<dbReference type="GO" id="GO:0005829">
    <property type="term" value="C:cytosol"/>
    <property type="evidence" value="ECO:0007669"/>
    <property type="project" value="TreeGrafter"/>
</dbReference>
<reference evidence="1 2" key="1">
    <citation type="submission" date="2019-06" db="EMBL/GenBank/DDBJ databases">
        <authorList>
            <person name="Li F."/>
        </authorList>
    </citation>
    <scope>NUCLEOTIDE SEQUENCE [LARGE SCALE GENOMIC DNA]</scope>
    <source>
        <strain evidence="1 2">10F1D-1</strain>
    </source>
</reference>
<sequence>MLLLLPPSETKRRGGSTSGLDLAALSFPALTDHRLATLAAIGELSRDLDAAVRALKLGPKSADAAALNVDLRTAPTMPAIDRFDGVLYESLDAPSLAAPPRDWLGRNAVVSSALFGLLGALDAVPAYRLSADSRLPGLSLGRHWRSAQSSALAASEGLVLDLRSEAYAALGPAPRRDDSVYLRVVTEGADGRARALNHFNKAAKGRLTRALAETAAAPATVDALLDWAAETGFVLRRGAPGELDLVVGQP</sequence>
<gene>
    <name evidence="1" type="primary">yaaA</name>
    <name evidence="1" type="ORF">FJ657_09100</name>
</gene>
<name>A0A506Y321_9MICO</name>
<keyword evidence="2" id="KW-1185">Reference proteome</keyword>
<dbReference type="Proteomes" id="UP000316252">
    <property type="component" value="Unassembled WGS sequence"/>
</dbReference>
<dbReference type="GO" id="GO:0033194">
    <property type="term" value="P:response to hydroperoxide"/>
    <property type="evidence" value="ECO:0007669"/>
    <property type="project" value="TreeGrafter"/>
</dbReference>
<dbReference type="Pfam" id="PF03883">
    <property type="entry name" value="H2O2_YaaD"/>
    <property type="match status" value="1"/>
</dbReference>
<dbReference type="AlphaFoldDB" id="A0A506Y321"/>
<dbReference type="EMBL" id="VHQG01000002">
    <property type="protein sequence ID" value="TPW75980.1"/>
    <property type="molecule type" value="Genomic_DNA"/>
</dbReference>
<evidence type="ECO:0000313" key="2">
    <source>
        <dbReference type="Proteomes" id="UP000316252"/>
    </source>
</evidence>
<dbReference type="InterPro" id="IPR005583">
    <property type="entry name" value="YaaA"/>
</dbReference>